<proteinExistence type="inferred from homology"/>
<evidence type="ECO:0000313" key="8">
    <source>
        <dbReference type="EMBL" id="OIR05003.1"/>
    </source>
</evidence>
<dbReference type="SUPFAM" id="SSF50182">
    <property type="entry name" value="Sm-like ribonucleoproteins"/>
    <property type="match status" value="1"/>
</dbReference>
<dbReference type="InterPro" id="IPR006685">
    <property type="entry name" value="MscS_channel_2nd"/>
</dbReference>
<comment type="subcellular location">
    <subcellularLocation>
        <location evidence="1">Membrane</location>
        <topology evidence="1">Multi-pass membrane protein</topology>
    </subcellularLocation>
</comment>
<dbReference type="Gene3D" id="2.30.30.60">
    <property type="match status" value="1"/>
</dbReference>
<dbReference type="GO" id="GO:0016020">
    <property type="term" value="C:membrane"/>
    <property type="evidence" value="ECO:0007669"/>
    <property type="project" value="UniProtKB-SubCell"/>
</dbReference>
<evidence type="ECO:0000256" key="2">
    <source>
        <dbReference type="ARBA" id="ARBA00008017"/>
    </source>
</evidence>
<dbReference type="Gene3D" id="1.10.287.1260">
    <property type="match status" value="1"/>
</dbReference>
<feature type="transmembrane region" description="Helical" evidence="6">
    <location>
        <begin position="56"/>
        <end position="79"/>
    </location>
</feature>
<dbReference type="InterPro" id="IPR011014">
    <property type="entry name" value="MscS_channel_TM-2"/>
</dbReference>
<dbReference type="InterPro" id="IPR010920">
    <property type="entry name" value="LSM_dom_sf"/>
</dbReference>
<comment type="caution">
    <text evidence="8">The sequence shown here is derived from an EMBL/GenBank/DDBJ whole genome shotgun (WGS) entry which is preliminary data.</text>
</comment>
<name>A0A1J5SAL4_9ZZZZ</name>
<evidence type="ECO:0000256" key="3">
    <source>
        <dbReference type="ARBA" id="ARBA00022692"/>
    </source>
</evidence>
<dbReference type="EMBL" id="MLJW01000053">
    <property type="protein sequence ID" value="OIR05003.1"/>
    <property type="molecule type" value="Genomic_DNA"/>
</dbReference>
<comment type="similarity">
    <text evidence="2">Belongs to the MscS (TC 1.A.23) family.</text>
</comment>
<dbReference type="InterPro" id="IPR023408">
    <property type="entry name" value="MscS_beta-dom_sf"/>
</dbReference>
<evidence type="ECO:0000256" key="5">
    <source>
        <dbReference type="ARBA" id="ARBA00023136"/>
    </source>
</evidence>
<keyword evidence="5 6" id="KW-0472">Membrane</keyword>
<evidence type="ECO:0000256" key="1">
    <source>
        <dbReference type="ARBA" id="ARBA00004141"/>
    </source>
</evidence>
<sequence>MKEILKYTFLDNTVEAYLLVVGTVLLMLIIKRLISRFLASKLLGFITSENISQKKIAFLNLVVKPIERFLIVFIAYTALDRLTFPEAFKIKFYHKHLNTEDIVSGIGTIIIIVVFIRLCIRIIEFIAQLLEEKASQNNDKIDNQLIVFFKDFFKVILITIGFLLVLRFAFNKDIGNLLTGLSIVGAALALATRESLENLIASFIIFFDKPFITGDLVKVQNFTGVIEKIGLRSTRIRTEQKTYISVPNKQMVDTIIDNITLRTERKVELRLELSLSATAEQLKLVSNEIKNLLQQQKDITNSIVYLQDTGKNAHIIAVDYFTVMPQPFENFIALREEINLSVIDLLEKNKIELAAKSMDVTVQNKN</sequence>
<feature type="transmembrane region" description="Helical" evidence="6">
    <location>
        <begin position="102"/>
        <end position="124"/>
    </location>
</feature>
<dbReference type="Pfam" id="PF00924">
    <property type="entry name" value="MS_channel_2nd"/>
    <property type="match status" value="1"/>
</dbReference>
<feature type="transmembrane region" description="Helical" evidence="6">
    <location>
        <begin position="145"/>
        <end position="168"/>
    </location>
</feature>
<dbReference type="PANTHER" id="PTHR30566:SF5">
    <property type="entry name" value="MECHANOSENSITIVE ION CHANNEL PROTEIN 1, MITOCHONDRIAL-RELATED"/>
    <property type="match status" value="1"/>
</dbReference>
<evidence type="ECO:0000256" key="6">
    <source>
        <dbReference type="SAM" id="Phobius"/>
    </source>
</evidence>
<dbReference type="GO" id="GO:0055085">
    <property type="term" value="P:transmembrane transport"/>
    <property type="evidence" value="ECO:0007669"/>
    <property type="project" value="InterPro"/>
</dbReference>
<feature type="transmembrane region" description="Helical" evidence="6">
    <location>
        <begin position="16"/>
        <end position="35"/>
    </location>
</feature>
<feature type="domain" description="Mechanosensitive ion channel MscS" evidence="7">
    <location>
        <begin position="195"/>
        <end position="260"/>
    </location>
</feature>
<organism evidence="8">
    <name type="scientific">mine drainage metagenome</name>
    <dbReference type="NCBI Taxonomy" id="410659"/>
    <lineage>
        <taxon>unclassified sequences</taxon>
        <taxon>metagenomes</taxon>
        <taxon>ecological metagenomes</taxon>
    </lineage>
</organism>
<accession>A0A1J5SAL4</accession>
<dbReference type="PANTHER" id="PTHR30566">
    <property type="entry name" value="YNAI-RELATED MECHANOSENSITIVE ION CHANNEL"/>
    <property type="match status" value="1"/>
</dbReference>
<reference evidence="8" key="1">
    <citation type="submission" date="2016-10" db="EMBL/GenBank/DDBJ databases">
        <title>Sequence of Gallionella enrichment culture.</title>
        <authorList>
            <person name="Poehlein A."/>
            <person name="Muehling M."/>
            <person name="Daniel R."/>
        </authorList>
    </citation>
    <scope>NUCLEOTIDE SEQUENCE</scope>
</reference>
<dbReference type="AlphaFoldDB" id="A0A1J5SAL4"/>
<keyword evidence="3 6" id="KW-0812">Transmembrane</keyword>
<dbReference type="SUPFAM" id="SSF82861">
    <property type="entry name" value="Mechanosensitive channel protein MscS (YggB), transmembrane region"/>
    <property type="match status" value="1"/>
</dbReference>
<protein>
    <submittedName>
        <fullName evidence="8">Low conductance mechanosensitive channel YnaI</fullName>
    </submittedName>
</protein>
<gene>
    <name evidence="8" type="primary">ynaI_5</name>
    <name evidence="8" type="ORF">GALL_128190</name>
</gene>
<keyword evidence="4 6" id="KW-1133">Transmembrane helix</keyword>
<evidence type="ECO:0000259" key="7">
    <source>
        <dbReference type="Pfam" id="PF00924"/>
    </source>
</evidence>
<evidence type="ECO:0000256" key="4">
    <source>
        <dbReference type="ARBA" id="ARBA00022989"/>
    </source>
</evidence>